<dbReference type="PANTHER" id="PTHR12459:SF15">
    <property type="entry name" value="TRANSMEMBRANE PROTEIN 135"/>
    <property type="match status" value="1"/>
</dbReference>
<feature type="transmembrane region" description="Helical" evidence="1">
    <location>
        <begin position="104"/>
        <end position="127"/>
    </location>
</feature>
<keyword evidence="1" id="KW-0812">Transmembrane</keyword>
<accession>A0ABP0EGT8</accession>
<feature type="transmembrane region" description="Helical" evidence="1">
    <location>
        <begin position="306"/>
        <end position="326"/>
    </location>
</feature>
<organism evidence="2 3">
    <name type="scientific">[Candida] anglica</name>
    <dbReference type="NCBI Taxonomy" id="148631"/>
    <lineage>
        <taxon>Eukaryota</taxon>
        <taxon>Fungi</taxon>
        <taxon>Dikarya</taxon>
        <taxon>Ascomycota</taxon>
        <taxon>Saccharomycotina</taxon>
        <taxon>Pichiomycetes</taxon>
        <taxon>Debaryomycetaceae</taxon>
        <taxon>Kurtzmaniella</taxon>
    </lineage>
</organism>
<evidence type="ECO:0008006" key="4">
    <source>
        <dbReference type="Google" id="ProtNLM"/>
    </source>
</evidence>
<feature type="transmembrane region" description="Helical" evidence="1">
    <location>
        <begin position="170"/>
        <end position="188"/>
    </location>
</feature>
<proteinExistence type="predicted"/>
<dbReference type="PANTHER" id="PTHR12459">
    <property type="entry name" value="TRANSMEMBRANE PROTEIN 135-RELATED"/>
    <property type="match status" value="1"/>
</dbReference>
<dbReference type="InterPro" id="IPR026749">
    <property type="entry name" value="Tmem135"/>
</dbReference>
<keyword evidence="1" id="KW-0472">Membrane</keyword>
<dbReference type="Proteomes" id="UP001497600">
    <property type="component" value="Chromosome F"/>
</dbReference>
<protein>
    <recommendedName>
        <fullName evidence="4">Transmembrane protein 135 N-terminal domain-containing protein</fullName>
    </recommendedName>
</protein>
<keyword evidence="3" id="KW-1185">Reference proteome</keyword>
<evidence type="ECO:0000256" key="1">
    <source>
        <dbReference type="SAM" id="Phobius"/>
    </source>
</evidence>
<evidence type="ECO:0000313" key="3">
    <source>
        <dbReference type="Proteomes" id="UP001497600"/>
    </source>
</evidence>
<sequence>MTLATHQSLRQLLRQVPSNAFSKSTRKAFLFSYLYVVLPRIIKHVSRAIKTGRPQDSVDPILKTLYRALHPSKFPLLVAKMIATTNVLTPFVQKLLQRKTNNKLIVSTIASFLGAIINFPSFQAHIIKYNRYFSLDFTLILFTRALDTVGTSLFPVLVKNPPPFLQNYGDGLLFVVSSFFIMHYWFFYPNKLPPAYHRWITSAANVDPEIVTAFKAIKSGTLKYGEHCPDEDVFVSMCDRYGQDPSKGSLIKNTPLPCEVLHAFTTKNCELHALWRFQRGFKFAFNLYGTINFVVWLIRRGSPKRYLINTCRSSAFLGAFIALYWYSLCLARTRLLPKLFPNVPITRWDDTIAPAAGAMGCGFGCFIENAQRRKELSLFVAPRALGALVPSEPTKFNLMVERLAFSLSFMVLASFAKQDPKKVRGIMGKGLEAIFKD</sequence>
<gene>
    <name evidence="2" type="ORF">CAAN4_F07712</name>
</gene>
<evidence type="ECO:0000313" key="2">
    <source>
        <dbReference type="EMBL" id="CAK7912580.1"/>
    </source>
</evidence>
<dbReference type="EMBL" id="OZ004258">
    <property type="protein sequence ID" value="CAK7912580.1"/>
    <property type="molecule type" value="Genomic_DNA"/>
</dbReference>
<name>A0ABP0EGT8_9ASCO</name>
<keyword evidence="1" id="KW-1133">Transmembrane helix</keyword>
<reference evidence="2 3" key="1">
    <citation type="submission" date="2024-01" db="EMBL/GenBank/DDBJ databases">
        <authorList>
            <consortium name="Genoscope - CEA"/>
            <person name="William W."/>
        </authorList>
    </citation>
    <scope>NUCLEOTIDE SEQUENCE [LARGE SCALE GENOMIC DNA]</scope>
    <source>
        <strain evidence="2 3">29B2s-10</strain>
    </source>
</reference>